<dbReference type="OrthoDB" id="6466734at2"/>
<dbReference type="Proteomes" id="UP000239197">
    <property type="component" value="Plasmid unnamed1"/>
</dbReference>
<sequence length="216" mass="23633">MFRNSAVILAICLSLAVHGAAAARSGTPALEAVLQQGFPVQPEALSATTQALLHEYEQQKDIASLIFYSYGTLRMADHYAAVNDYVLASEYGKTGFFYLDEAADSHENTPQVRYLRARIDAYLPAKQGRCVIALADTDYLLKNRANFDSDILINILFMRYRALLSCGDTAGANTLLTQLKNRGPVAVKLLSLKSDASPAWDIGEITQIVVPLMKGE</sequence>
<accession>A0A2L1UYN8</accession>
<feature type="signal peptide" evidence="1">
    <location>
        <begin position="1"/>
        <end position="22"/>
    </location>
</feature>
<keyword evidence="3" id="KW-1185">Reference proteome</keyword>
<feature type="chain" id="PRO_5014869367" evidence="1">
    <location>
        <begin position="23"/>
        <end position="216"/>
    </location>
</feature>
<gene>
    <name evidence="2" type="ORF">BV494_23095</name>
</gene>
<dbReference type="AlphaFoldDB" id="A0A2L1UYN8"/>
<evidence type="ECO:0000256" key="1">
    <source>
        <dbReference type="SAM" id="SignalP"/>
    </source>
</evidence>
<evidence type="ECO:0000313" key="2">
    <source>
        <dbReference type="EMBL" id="AVF37958.1"/>
    </source>
</evidence>
<name>A0A2L1UYN8_9GAMM</name>
<geneLocation type="plasmid" evidence="2 3">
    <name>unnamed1</name>
</geneLocation>
<keyword evidence="1" id="KW-0732">Signal</keyword>
<protein>
    <submittedName>
        <fullName evidence="2">Uncharacterized protein</fullName>
    </submittedName>
</protein>
<reference evidence="3" key="1">
    <citation type="submission" date="2017-01" db="EMBL/GenBank/DDBJ databases">
        <title>Genome sequence of Rouxiella sp. ERMR1:05.</title>
        <authorList>
            <person name="Kumar R."/>
            <person name="Singh D."/>
            <person name="Kumar S."/>
        </authorList>
    </citation>
    <scope>NUCLEOTIDE SEQUENCE [LARGE SCALE GENOMIC DNA]</scope>
    <source>
        <strain evidence="3">ERMR1:05</strain>
        <plasmid evidence="3">unnamed1</plasmid>
    </source>
</reference>
<organism evidence="2 3">
    <name type="scientific">Rahnella sikkimica</name>
    <dbReference type="NCBI Taxonomy" id="1805933"/>
    <lineage>
        <taxon>Bacteria</taxon>
        <taxon>Pseudomonadati</taxon>
        <taxon>Pseudomonadota</taxon>
        <taxon>Gammaproteobacteria</taxon>
        <taxon>Enterobacterales</taxon>
        <taxon>Yersiniaceae</taxon>
        <taxon>Rahnella</taxon>
    </lineage>
</organism>
<proteinExistence type="predicted"/>
<keyword evidence="2" id="KW-0614">Plasmid</keyword>
<dbReference type="EMBL" id="CP019063">
    <property type="protein sequence ID" value="AVF37958.1"/>
    <property type="molecule type" value="Genomic_DNA"/>
</dbReference>
<dbReference type="KEGG" id="rox:BV494_23095"/>
<evidence type="ECO:0000313" key="3">
    <source>
        <dbReference type="Proteomes" id="UP000239197"/>
    </source>
</evidence>